<feature type="compositionally biased region" description="Basic and acidic residues" evidence="1">
    <location>
        <begin position="71"/>
        <end position="82"/>
    </location>
</feature>
<sequence>MWTKGAASPSRSPSSPKNFARACPSCCRPGQYFGVWKAGKTRHILPVHRGDGRRHMPQVPENPGKRKILKSGHDHDGHVRFF</sequence>
<dbReference type="Proteomes" id="UP000003676">
    <property type="component" value="Unassembled WGS sequence"/>
</dbReference>
<evidence type="ECO:0000256" key="1">
    <source>
        <dbReference type="SAM" id="MobiDB-lite"/>
    </source>
</evidence>
<comment type="caution">
    <text evidence="2">The sequence shown here is derived from an EMBL/GenBank/DDBJ whole genome shotgun (WGS) entry which is preliminary data.</text>
</comment>
<gene>
    <name evidence="2" type="ORF">DESPIG_02686</name>
</gene>
<dbReference type="HOGENOM" id="CLU_2552751_0_0_7"/>
<evidence type="ECO:0000313" key="2">
    <source>
        <dbReference type="EMBL" id="EEB32505.1"/>
    </source>
</evidence>
<dbReference type="EMBL" id="ABXU01000076">
    <property type="protein sequence ID" value="EEB32505.1"/>
    <property type="molecule type" value="Genomic_DNA"/>
</dbReference>
<reference evidence="2 3" key="2">
    <citation type="submission" date="2008-10" db="EMBL/GenBank/DDBJ databases">
        <authorList>
            <person name="Fulton L."/>
            <person name="Clifton S."/>
            <person name="Fulton B."/>
            <person name="Xu J."/>
            <person name="Minx P."/>
            <person name="Pepin K.H."/>
            <person name="Johnson M."/>
            <person name="Bhonagiri V."/>
            <person name="Nash W.E."/>
            <person name="Mardis E.R."/>
            <person name="Wilson R.K."/>
        </authorList>
    </citation>
    <scope>NUCLEOTIDE SEQUENCE [LARGE SCALE GENOMIC DNA]</scope>
    <source>
        <strain evidence="2 3">ATCC 29098</strain>
    </source>
</reference>
<feature type="region of interest" description="Disordered" evidence="1">
    <location>
        <begin position="48"/>
        <end position="82"/>
    </location>
</feature>
<protein>
    <submittedName>
        <fullName evidence="2">Uncharacterized protein</fullName>
    </submittedName>
</protein>
<name>B6WX60_9BACT</name>
<evidence type="ECO:0000313" key="3">
    <source>
        <dbReference type="Proteomes" id="UP000003676"/>
    </source>
</evidence>
<reference evidence="2 3" key="1">
    <citation type="submission" date="2008-10" db="EMBL/GenBank/DDBJ databases">
        <title>Draft genome sequence of Desulvovibrio piger (ATCC 29098).</title>
        <authorList>
            <person name="Sudarsanam P."/>
            <person name="Ley R."/>
            <person name="Guruge J."/>
            <person name="Turnbaugh P.J."/>
            <person name="Mahowald M."/>
            <person name="Liep D."/>
            <person name="Gordon J."/>
        </authorList>
    </citation>
    <scope>NUCLEOTIDE SEQUENCE [LARGE SCALE GENOMIC DNA]</scope>
    <source>
        <strain evidence="2 3">ATCC 29098</strain>
    </source>
</reference>
<proteinExistence type="predicted"/>
<dbReference type="AlphaFoldDB" id="B6WX60"/>
<accession>B6WX60</accession>
<organism evidence="2 3">
    <name type="scientific">Desulfovibrio piger ATCC 29098</name>
    <dbReference type="NCBI Taxonomy" id="411464"/>
    <lineage>
        <taxon>Bacteria</taxon>
        <taxon>Pseudomonadati</taxon>
        <taxon>Thermodesulfobacteriota</taxon>
        <taxon>Desulfovibrionia</taxon>
        <taxon>Desulfovibrionales</taxon>
        <taxon>Desulfovibrionaceae</taxon>
        <taxon>Desulfovibrio</taxon>
    </lineage>
</organism>
<feature type="region of interest" description="Disordered" evidence="1">
    <location>
        <begin position="1"/>
        <end position="21"/>
    </location>
</feature>